<reference evidence="1" key="1">
    <citation type="submission" date="2023-06" db="EMBL/GenBank/DDBJ databases">
        <title>Genome-scale phylogeny and comparative genomics of the fungal order Sordariales.</title>
        <authorList>
            <consortium name="Lawrence Berkeley National Laboratory"/>
            <person name="Hensen N."/>
            <person name="Bonometti L."/>
            <person name="Westerberg I."/>
            <person name="Brannstrom I.O."/>
            <person name="Guillou S."/>
            <person name="Cros-Aarteil S."/>
            <person name="Calhoun S."/>
            <person name="Haridas S."/>
            <person name="Kuo A."/>
            <person name="Mondo S."/>
            <person name="Pangilinan J."/>
            <person name="Riley R."/>
            <person name="LaButti K."/>
            <person name="Andreopoulos B."/>
            <person name="Lipzen A."/>
            <person name="Chen C."/>
            <person name="Yanf M."/>
            <person name="Daum C."/>
            <person name="Ng V."/>
            <person name="Clum A."/>
            <person name="Steindorff A."/>
            <person name="Ohm R."/>
            <person name="Martin F."/>
            <person name="Silar P."/>
            <person name="Natvig D."/>
            <person name="Lalanne C."/>
            <person name="Gautier V."/>
            <person name="Ament-velasquez S.L."/>
            <person name="Kruys A."/>
            <person name="Hutchinson M.I."/>
            <person name="Powell A.J."/>
            <person name="Barry K."/>
            <person name="Miller A.N."/>
            <person name="Grigoriev I.V."/>
            <person name="Debuchy R."/>
            <person name="Gladieux P."/>
            <person name="Thoren M.H."/>
            <person name="Johannesson H."/>
        </authorList>
    </citation>
    <scope>NUCLEOTIDE SEQUENCE</scope>
    <source>
        <strain evidence="1">SMH3391-2</strain>
    </source>
</reference>
<name>A0AA39WCZ6_9PEZI</name>
<protein>
    <submittedName>
        <fullName evidence="1">Uncharacterized protein</fullName>
    </submittedName>
</protein>
<proteinExistence type="predicted"/>
<dbReference type="EMBL" id="JAULSR010000009">
    <property type="protein sequence ID" value="KAK0612296.1"/>
    <property type="molecule type" value="Genomic_DNA"/>
</dbReference>
<dbReference type="AlphaFoldDB" id="A0AA39WCZ6"/>
<dbReference type="Proteomes" id="UP001174934">
    <property type="component" value="Unassembled WGS sequence"/>
</dbReference>
<keyword evidence="2" id="KW-1185">Reference proteome</keyword>
<evidence type="ECO:0000313" key="2">
    <source>
        <dbReference type="Proteomes" id="UP001174934"/>
    </source>
</evidence>
<gene>
    <name evidence="1" type="ORF">B0T17DRAFT_401841</name>
</gene>
<comment type="caution">
    <text evidence="1">The sequence shown here is derived from an EMBL/GenBank/DDBJ whole genome shotgun (WGS) entry which is preliminary data.</text>
</comment>
<sequence length="281" mass="32599">MTRPPLLFASAYRIAFRLFGITSKPAAFCTWRQEFPPLANIPGSPPRIRLLTERRARPRPDSKIDLGHGHGRPRIWIKTTNFWTMDFFFLPHCDFDWTELELALHLRTRTSWALTWVYLVNLRRLPATLSKAIHQGCPGCVYMISSDGLLRPASILRVWQHSQVIIDKAFWSTVRPNIYISLAGLDLTQLDWPAIISCFLFFHMRAVHLQVTRRFILTTIVSPLLDAYTNSNKARLTGGPVVFTRYPKTYRGLHTPLDRKLLLRCLYLDIYGWTISFSWIA</sequence>
<accession>A0AA39WCZ6</accession>
<evidence type="ECO:0000313" key="1">
    <source>
        <dbReference type="EMBL" id="KAK0612296.1"/>
    </source>
</evidence>
<organism evidence="1 2">
    <name type="scientific">Bombardia bombarda</name>
    <dbReference type="NCBI Taxonomy" id="252184"/>
    <lineage>
        <taxon>Eukaryota</taxon>
        <taxon>Fungi</taxon>
        <taxon>Dikarya</taxon>
        <taxon>Ascomycota</taxon>
        <taxon>Pezizomycotina</taxon>
        <taxon>Sordariomycetes</taxon>
        <taxon>Sordariomycetidae</taxon>
        <taxon>Sordariales</taxon>
        <taxon>Lasiosphaeriaceae</taxon>
        <taxon>Bombardia</taxon>
    </lineage>
</organism>